<sequence length="49" mass="5866">MFVFDINVHVCSSYTMQAICFFWFIPHRVHLHHFDCSLYILGSTHLTHI</sequence>
<accession>A0A0E9UBL5</accession>
<proteinExistence type="predicted"/>
<name>A0A0E9UBL5_ANGAN</name>
<reference evidence="1" key="2">
    <citation type="journal article" date="2015" name="Fish Shellfish Immunol.">
        <title>Early steps in the European eel (Anguilla anguilla)-Vibrio vulnificus interaction in the gills: Role of the RtxA13 toxin.</title>
        <authorList>
            <person name="Callol A."/>
            <person name="Pajuelo D."/>
            <person name="Ebbesson L."/>
            <person name="Teles M."/>
            <person name="MacKenzie S."/>
            <person name="Amaro C."/>
        </authorList>
    </citation>
    <scope>NUCLEOTIDE SEQUENCE</scope>
</reference>
<evidence type="ECO:0000313" key="1">
    <source>
        <dbReference type="EMBL" id="JAH63244.1"/>
    </source>
</evidence>
<dbReference type="EMBL" id="GBXM01045333">
    <property type="protein sequence ID" value="JAH63244.1"/>
    <property type="molecule type" value="Transcribed_RNA"/>
</dbReference>
<dbReference type="AlphaFoldDB" id="A0A0E9UBL5"/>
<organism evidence="1">
    <name type="scientific">Anguilla anguilla</name>
    <name type="common">European freshwater eel</name>
    <name type="synonym">Muraena anguilla</name>
    <dbReference type="NCBI Taxonomy" id="7936"/>
    <lineage>
        <taxon>Eukaryota</taxon>
        <taxon>Metazoa</taxon>
        <taxon>Chordata</taxon>
        <taxon>Craniata</taxon>
        <taxon>Vertebrata</taxon>
        <taxon>Euteleostomi</taxon>
        <taxon>Actinopterygii</taxon>
        <taxon>Neopterygii</taxon>
        <taxon>Teleostei</taxon>
        <taxon>Anguilliformes</taxon>
        <taxon>Anguillidae</taxon>
        <taxon>Anguilla</taxon>
    </lineage>
</organism>
<reference evidence="1" key="1">
    <citation type="submission" date="2014-11" db="EMBL/GenBank/DDBJ databases">
        <authorList>
            <person name="Amaro Gonzalez C."/>
        </authorList>
    </citation>
    <scope>NUCLEOTIDE SEQUENCE</scope>
</reference>
<protein>
    <submittedName>
        <fullName evidence="1">Uncharacterized protein</fullName>
    </submittedName>
</protein>